<proteinExistence type="predicted"/>
<dbReference type="Proteomes" id="UP000321353">
    <property type="component" value="Chromosome"/>
</dbReference>
<evidence type="ECO:0000313" key="2">
    <source>
        <dbReference type="Proteomes" id="UP000321353"/>
    </source>
</evidence>
<dbReference type="RefSeq" id="WP_147866971.1">
    <property type="nucleotide sequence ID" value="NZ_CP036264.1"/>
</dbReference>
<sequence>MKFRLRTLLALVTLCGLVAALGLRVALRNERLRQHRLSFEAMDDQVAGLDAPLRRHLLQIPAVLAELQAANPIDPPMAVSHSISGSSQRYGRYQFDHQFHYDWQLADGSRSEGITIAIAALIHEVPGEKHVVRLTYVPNELNSEIARWVAAIFSRNKHIQIRHVTDQTNTAAELHSRSRVSGHLR</sequence>
<protein>
    <submittedName>
        <fullName evidence="1">Uncharacterized protein</fullName>
    </submittedName>
</protein>
<dbReference type="KEGG" id="smam:Mal15_13010"/>
<dbReference type="AlphaFoldDB" id="A0A5B9M7Z8"/>
<organism evidence="1 2">
    <name type="scientific">Stieleria maiorica</name>
    <dbReference type="NCBI Taxonomy" id="2795974"/>
    <lineage>
        <taxon>Bacteria</taxon>
        <taxon>Pseudomonadati</taxon>
        <taxon>Planctomycetota</taxon>
        <taxon>Planctomycetia</taxon>
        <taxon>Pirellulales</taxon>
        <taxon>Pirellulaceae</taxon>
        <taxon>Stieleria</taxon>
    </lineage>
</organism>
<reference evidence="1 2" key="1">
    <citation type="submission" date="2019-02" db="EMBL/GenBank/DDBJ databases">
        <title>Planctomycetal bacteria perform biofilm scaping via a novel small molecule.</title>
        <authorList>
            <person name="Jeske O."/>
            <person name="Boedeker C."/>
            <person name="Wiegand S."/>
            <person name="Breitling P."/>
            <person name="Kallscheuer N."/>
            <person name="Jogler M."/>
            <person name="Rohde M."/>
            <person name="Petersen J."/>
            <person name="Medema M.H."/>
            <person name="Surup F."/>
            <person name="Jogler C."/>
        </authorList>
    </citation>
    <scope>NUCLEOTIDE SEQUENCE [LARGE SCALE GENOMIC DNA]</scope>
    <source>
        <strain evidence="1 2">Mal15</strain>
    </source>
</reference>
<name>A0A5B9M7Z8_9BACT</name>
<dbReference type="EMBL" id="CP036264">
    <property type="protein sequence ID" value="QEF97262.1"/>
    <property type="molecule type" value="Genomic_DNA"/>
</dbReference>
<accession>A0A5B9M7Z8</accession>
<evidence type="ECO:0000313" key="1">
    <source>
        <dbReference type="EMBL" id="QEF97262.1"/>
    </source>
</evidence>
<gene>
    <name evidence="1" type="ORF">Mal15_13010</name>
</gene>
<keyword evidence="2" id="KW-1185">Reference proteome</keyword>